<accession>A0ABR1WKN4</accession>
<evidence type="ECO:0000313" key="3">
    <source>
        <dbReference type="EMBL" id="KAK8084061.1"/>
    </source>
</evidence>
<feature type="region of interest" description="Disordered" evidence="1">
    <location>
        <begin position="294"/>
        <end position="313"/>
    </location>
</feature>
<gene>
    <name evidence="3" type="ORF">PG996_002842</name>
</gene>
<name>A0ABR1WKN4_9PEZI</name>
<evidence type="ECO:0000313" key="4">
    <source>
        <dbReference type="Proteomes" id="UP001446871"/>
    </source>
</evidence>
<dbReference type="PANTHER" id="PTHR38694">
    <property type="entry name" value="CONSERVED EXPRESSED PROTEIN"/>
    <property type="match status" value="1"/>
</dbReference>
<dbReference type="Proteomes" id="UP001446871">
    <property type="component" value="Unassembled WGS sequence"/>
</dbReference>
<keyword evidence="2" id="KW-1133">Transmembrane helix</keyword>
<evidence type="ECO:0000256" key="2">
    <source>
        <dbReference type="SAM" id="Phobius"/>
    </source>
</evidence>
<dbReference type="PANTHER" id="PTHR38694:SF1">
    <property type="entry name" value="PEROXIN DOMAIN-CONTAINING PROTEIN"/>
    <property type="match status" value="1"/>
</dbReference>
<proteinExistence type="predicted"/>
<keyword evidence="2" id="KW-0472">Membrane</keyword>
<dbReference type="EMBL" id="JAQQWM010000001">
    <property type="protein sequence ID" value="KAK8084061.1"/>
    <property type="molecule type" value="Genomic_DNA"/>
</dbReference>
<feature type="transmembrane region" description="Helical" evidence="2">
    <location>
        <begin position="170"/>
        <end position="191"/>
    </location>
</feature>
<organism evidence="3 4">
    <name type="scientific">Apiospora saccharicola</name>
    <dbReference type="NCBI Taxonomy" id="335842"/>
    <lineage>
        <taxon>Eukaryota</taxon>
        <taxon>Fungi</taxon>
        <taxon>Dikarya</taxon>
        <taxon>Ascomycota</taxon>
        <taxon>Pezizomycotina</taxon>
        <taxon>Sordariomycetes</taxon>
        <taxon>Xylariomycetidae</taxon>
        <taxon>Amphisphaeriales</taxon>
        <taxon>Apiosporaceae</taxon>
        <taxon>Apiospora</taxon>
    </lineage>
</organism>
<sequence length="665" mass="72462">MAYEAGIRPGNDDIRQQSDPYDDGLRFRGPDGHMDAHMEAITEADARGVDQTEKLVEVLPQTADLGWNQDAGDVRPSLADGMSNEDYWVLVRRFDNQIFTLKETVKPLSSGLDFNLADDASFEPNKLRSQFERLYMGMLLGVFGAIKHVSRIRSWLEPRRTGAFCAVYFLAWHFNIIVTVLTATVMALIAYPRARTLLFPPMPLAMVDWLSGGITAPRAGVLGSGDTATGAPQTIHGEAVENEASNFITGVVGIAMNVMTAQEPNAEPENLDGETHATDGMPQPNEATTLIATAKDKSAGIDKPSHDKTKRPMEDSMWSKMLPLLRALWAISDTWERFGNALNPVPPFAKDNHRFQLAALLSPILIGSALVPAHVMAKLAGLFVGLAFFGDPFIRAAIRYLDQHYPDWEKMLVLDATILKGVPSNAQLTITLLRRAEGRDGPLPPAPNPEQKDNIRHMTLDDGELDTLGADAPLGATRDEIRDAIEVDQAKLDAAGGPDDEVKAVAGGHKTAKVLSFLKHGIKGSAKVALTADRLRAKAGRQGAKNRIGVVPPGDGQDLGDEDGPTTFTARHGGKQGHLLIGSDGVVAFENSWSVYVGDIVELRKHSGLGSKVKLAVGWAMERKIWDALEIKDRKGNAYLLTAVPLRDQLFDRLCAMGGQKWEIW</sequence>
<reference evidence="3 4" key="1">
    <citation type="submission" date="2023-01" db="EMBL/GenBank/DDBJ databases">
        <title>Analysis of 21 Apiospora genomes using comparative genomics revels a genus with tremendous synthesis potential of carbohydrate active enzymes and secondary metabolites.</title>
        <authorList>
            <person name="Sorensen T."/>
        </authorList>
    </citation>
    <scope>NUCLEOTIDE SEQUENCE [LARGE SCALE GENOMIC DNA]</scope>
    <source>
        <strain evidence="3 4">CBS 83171</strain>
    </source>
</reference>
<feature type="region of interest" description="Disordered" evidence="1">
    <location>
        <begin position="1"/>
        <end position="22"/>
    </location>
</feature>
<protein>
    <submittedName>
        <fullName evidence="3">Uncharacterized protein</fullName>
    </submittedName>
</protein>
<keyword evidence="2" id="KW-0812">Transmembrane</keyword>
<keyword evidence="4" id="KW-1185">Reference proteome</keyword>
<evidence type="ECO:0000256" key="1">
    <source>
        <dbReference type="SAM" id="MobiDB-lite"/>
    </source>
</evidence>
<dbReference type="InterPro" id="IPR021709">
    <property type="entry name" value="DUF3292"/>
</dbReference>
<dbReference type="Pfam" id="PF11696">
    <property type="entry name" value="DUF3292"/>
    <property type="match status" value="1"/>
</dbReference>
<comment type="caution">
    <text evidence="3">The sequence shown here is derived from an EMBL/GenBank/DDBJ whole genome shotgun (WGS) entry which is preliminary data.</text>
</comment>